<accession>A0A8H4W5W5</accession>
<gene>
    <name evidence="2" type="ORF">G7Y89_g6061</name>
</gene>
<evidence type="ECO:0000313" key="3">
    <source>
        <dbReference type="Proteomes" id="UP000566819"/>
    </source>
</evidence>
<protein>
    <submittedName>
        <fullName evidence="2">Uncharacterized protein</fullName>
    </submittedName>
</protein>
<keyword evidence="3" id="KW-1185">Reference proteome</keyword>
<feature type="compositionally biased region" description="Low complexity" evidence="1">
    <location>
        <begin position="1"/>
        <end position="10"/>
    </location>
</feature>
<feature type="region of interest" description="Disordered" evidence="1">
    <location>
        <begin position="1"/>
        <end position="24"/>
    </location>
</feature>
<evidence type="ECO:0000313" key="2">
    <source>
        <dbReference type="EMBL" id="KAF4632069.1"/>
    </source>
</evidence>
<dbReference type="Proteomes" id="UP000566819">
    <property type="component" value="Unassembled WGS sequence"/>
</dbReference>
<dbReference type="EMBL" id="JAAMPI010000382">
    <property type="protein sequence ID" value="KAF4632069.1"/>
    <property type="molecule type" value="Genomic_DNA"/>
</dbReference>
<dbReference type="AlphaFoldDB" id="A0A8H4W5W5"/>
<name>A0A8H4W5W5_9HELO</name>
<reference evidence="2 3" key="1">
    <citation type="submission" date="2020-03" db="EMBL/GenBank/DDBJ databases">
        <title>Draft Genome Sequence of Cudoniella acicularis.</title>
        <authorList>
            <person name="Buettner E."/>
            <person name="Kellner H."/>
        </authorList>
    </citation>
    <scope>NUCLEOTIDE SEQUENCE [LARGE SCALE GENOMIC DNA]</scope>
    <source>
        <strain evidence="2 3">DSM 108380</strain>
    </source>
</reference>
<comment type="caution">
    <text evidence="2">The sequence shown here is derived from an EMBL/GenBank/DDBJ whole genome shotgun (WGS) entry which is preliminary data.</text>
</comment>
<evidence type="ECO:0000256" key="1">
    <source>
        <dbReference type="SAM" id="MobiDB-lite"/>
    </source>
</evidence>
<proteinExistence type="predicted"/>
<organism evidence="2 3">
    <name type="scientific">Cudoniella acicularis</name>
    <dbReference type="NCBI Taxonomy" id="354080"/>
    <lineage>
        <taxon>Eukaryota</taxon>
        <taxon>Fungi</taxon>
        <taxon>Dikarya</taxon>
        <taxon>Ascomycota</taxon>
        <taxon>Pezizomycotina</taxon>
        <taxon>Leotiomycetes</taxon>
        <taxon>Helotiales</taxon>
        <taxon>Tricladiaceae</taxon>
        <taxon>Cudoniella</taxon>
    </lineage>
</organism>
<sequence>MLRPPAVIPRAAPPTPKATKEAPPVSGAAAMPAILIMPASAPAAPAAIPKFELAHAAEGGAGAKPL</sequence>